<evidence type="ECO:0008006" key="4">
    <source>
        <dbReference type="Google" id="ProtNLM"/>
    </source>
</evidence>
<reference evidence="2 3" key="1">
    <citation type="submission" date="2019-10" db="EMBL/GenBank/DDBJ databases">
        <authorList>
            <person name="Blom J."/>
        </authorList>
    </citation>
    <scope>NUCLEOTIDE SEQUENCE [LARGE SCALE GENOMIC DNA]</scope>
    <source>
        <strain evidence="2 3">ES3154-GLU</strain>
    </source>
</reference>
<dbReference type="Gene3D" id="3.30.300.20">
    <property type="match status" value="1"/>
</dbReference>
<evidence type="ECO:0000313" key="3">
    <source>
        <dbReference type="Proteomes" id="UP000419017"/>
    </source>
</evidence>
<dbReference type="AlphaFoldDB" id="A0A6I8MBG8"/>
<keyword evidence="1" id="KW-1133">Transmembrane helix</keyword>
<feature type="transmembrane region" description="Helical" evidence="1">
    <location>
        <begin position="36"/>
        <end position="55"/>
    </location>
</feature>
<protein>
    <recommendedName>
        <fullName evidence="4">OsmC family protein</fullName>
    </recommendedName>
</protein>
<proteinExistence type="predicted"/>
<name>A0A6I8MBG8_9FUSO</name>
<keyword evidence="3" id="KW-1185">Reference proteome</keyword>
<dbReference type="InterPro" id="IPR036102">
    <property type="entry name" value="OsmC/Ohrsf"/>
</dbReference>
<keyword evidence="1" id="KW-0812">Transmembrane</keyword>
<dbReference type="InterPro" id="IPR003718">
    <property type="entry name" value="OsmC/Ohr_fam"/>
</dbReference>
<evidence type="ECO:0000256" key="1">
    <source>
        <dbReference type="SAM" id="Phobius"/>
    </source>
</evidence>
<dbReference type="InterPro" id="IPR015946">
    <property type="entry name" value="KH_dom-like_a/b"/>
</dbReference>
<sequence length="124" mass="14284">MYKSKTTVSEEFLVKSVIDGGEYKASLNRKESTTPMGILNVALSACIIMCVRGYYIKNRIKGVKIEIENEYEYTENKYDIEILVSKKIDEKEIQGIKEYIKEKCSVSKMLKEEIKLNIDIKGVE</sequence>
<evidence type="ECO:0000313" key="2">
    <source>
        <dbReference type="EMBL" id="VWL84835.1"/>
    </source>
</evidence>
<dbReference type="EMBL" id="CABWIB010000001">
    <property type="protein sequence ID" value="VWL84835.1"/>
    <property type="molecule type" value="Genomic_DNA"/>
</dbReference>
<dbReference type="RefSeq" id="WP_156682891.1">
    <property type="nucleotide sequence ID" value="NZ_CABWIB010000001.1"/>
</dbReference>
<organism evidence="2 3">
    <name type="scientific">Oceanivirga miroungae</name>
    <dbReference type="NCBI Taxonomy" id="1130046"/>
    <lineage>
        <taxon>Bacteria</taxon>
        <taxon>Fusobacteriati</taxon>
        <taxon>Fusobacteriota</taxon>
        <taxon>Fusobacteriia</taxon>
        <taxon>Fusobacteriales</taxon>
        <taxon>Leptotrichiaceae</taxon>
        <taxon>Oceanivirga</taxon>
    </lineage>
</organism>
<dbReference type="SUPFAM" id="SSF82784">
    <property type="entry name" value="OsmC-like"/>
    <property type="match status" value="1"/>
</dbReference>
<dbReference type="Pfam" id="PF02566">
    <property type="entry name" value="OsmC"/>
    <property type="match status" value="1"/>
</dbReference>
<gene>
    <name evidence="2" type="ORF">OMES3154_00089</name>
</gene>
<accession>A0A6I8MBG8</accession>
<keyword evidence="1" id="KW-0472">Membrane</keyword>
<dbReference type="Proteomes" id="UP000419017">
    <property type="component" value="Unassembled WGS sequence"/>
</dbReference>